<reference evidence="2 3" key="1">
    <citation type="submission" date="2020-02" db="EMBL/GenBank/DDBJ databases">
        <title>Acidophilic actinobacteria isolated from forest soil.</title>
        <authorList>
            <person name="Golinska P."/>
        </authorList>
    </citation>
    <scope>NUCLEOTIDE SEQUENCE [LARGE SCALE GENOMIC DNA]</scope>
    <source>
        <strain evidence="2 3">NL8</strain>
    </source>
</reference>
<name>A0ABS5KU96_9ACTN</name>
<proteinExistence type="predicted"/>
<keyword evidence="3" id="KW-1185">Reference proteome</keyword>
<accession>A0ABS5KU96</accession>
<protein>
    <submittedName>
        <fullName evidence="2">Uncharacterized protein</fullName>
    </submittedName>
</protein>
<evidence type="ECO:0000313" key="2">
    <source>
        <dbReference type="EMBL" id="MBS2549628.1"/>
    </source>
</evidence>
<dbReference type="EMBL" id="JAAFYZ010000077">
    <property type="protein sequence ID" value="MBS2549628.1"/>
    <property type="molecule type" value="Genomic_DNA"/>
</dbReference>
<feature type="compositionally biased region" description="Basic and acidic residues" evidence="1">
    <location>
        <begin position="32"/>
        <end position="42"/>
    </location>
</feature>
<feature type="region of interest" description="Disordered" evidence="1">
    <location>
        <begin position="21"/>
        <end position="59"/>
    </location>
</feature>
<dbReference type="Proteomes" id="UP000730482">
    <property type="component" value="Unassembled WGS sequence"/>
</dbReference>
<comment type="caution">
    <text evidence="2">The sequence shown here is derived from an EMBL/GenBank/DDBJ whole genome shotgun (WGS) entry which is preliminary data.</text>
</comment>
<evidence type="ECO:0000313" key="3">
    <source>
        <dbReference type="Proteomes" id="UP000730482"/>
    </source>
</evidence>
<organism evidence="2 3">
    <name type="scientific">Catenulispora pinistramenti</name>
    <dbReference type="NCBI Taxonomy" id="2705254"/>
    <lineage>
        <taxon>Bacteria</taxon>
        <taxon>Bacillati</taxon>
        <taxon>Actinomycetota</taxon>
        <taxon>Actinomycetes</taxon>
        <taxon>Catenulisporales</taxon>
        <taxon>Catenulisporaceae</taxon>
        <taxon>Catenulispora</taxon>
    </lineage>
</organism>
<sequence>MSGKKSTRTEILTSGRMKAIDQNRASSGQAQRRVEQCSEPVDRLGGGVPSRVIDSKVTE</sequence>
<evidence type="ECO:0000256" key="1">
    <source>
        <dbReference type="SAM" id="MobiDB-lite"/>
    </source>
</evidence>
<dbReference type="RefSeq" id="WP_212011187.1">
    <property type="nucleotide sequence ID" value="NZ_JAAFYZ010000077.1"/>
</dbReference>
<gene>
    <name evidence="2" type="ORF">KGQ19_22445</name>
</gene>